<dbReference type="Proteomes" id="UP001549184">
    <property type="component" value="Unassembled WGS sequence"/>
</dbReference>
<evidence type="ECO:0000313" key="2">
    <source>
        <dbReference type="Proteomes" id="UP001549184"/>
    </source>
</evidence>
<comment type="caution">
    <text evidence="1">The sequence shown here is derived from an EMBL/GenBank/DDBJ whole genome shotgun (WGS) entry which is preliminary data.</text>
</comment>
<sequence>MFWRVYGVATLARSTLLAIAVISLLPFAASSQETSLGSTAQRFDGVWWAKAGDDEKIGFLYALEDCFTLMQSQGSISMALGLAM</sequence>
<dbReference type="EMBL" id="JBEPMU010000006">
    <property type="protein sequence ID" value="MET3653934.1"/>
    <property type="molecule type" value="Genomic_DNA"/>
</dbReference>
<proteinExistence type="predicted"/>
<keyword evidence="2" id="KW-1185">Reference proteome</keyword>
<evidence type="ECO:0000313" key="1">
    <source>
        <dbReference type="EMBL" id="MET3653934.1"/>
    </source>
</evidence>
<accession>A0ABV2JYM9</accession>
<reference evidence="1 2" key="1">
    <citation type="submission" date="2024-06" db="EMBL/GenBank/DDBJ databases">
        <title>Sorghum-associated microbial communities from plants grown in Nebraska, USA.</title>
        <authorList>
            <person name="Schachtman D."/>
        </authorList>
    </citation>
    <scope>NUCLEOTIDE SEQUENCE [LARGE SCALE GENOMIC DNA]</scope>
    <source>
        <strain evidence="1 2">1073</strain>
    </source>
</reference>
<gene>
    <name evidence="1" type="ORF">ABIC75_003672</name>
</gene>
<organism evidence="1 2">
    <name type="scientific">Dyella japonica</name>
    <dbReference type="NCBI Taxonomy" id="231455"/>
    <lineage>
        <taxon>Bacteria</taxon>
        <taxon>Pseudomonadati</taxon>
        <taxon>Pseudomonadota</taxon>
        <taxon>Gammaproteobacteria</taxon>
        <taxon>Lysobacterales</taxon>
        <taxon>Rhodanobacteraceae</taxon>
        <taxon>Dyella</taxon>
    </lineage>
</organism>
<protein>
    <submittedName>
        <fullName evidence="1">Uncharacterized protein</fullName>
    </submittedName>
</protein>
<name>A0ABV2JYM9_9GAMM</name>